<dbReference type="AlphaFoldDB" id="H1Y5N0"/>
<proteinExistence type="predicted"/>
<keyword evidence="1" id="KW-1133">Transmembrane helix</keyword>
<dbReference type="eggNOG" id="ENOG5031RBQ">
    <property type="taxonomic scope" value="Bacteria"/>
</dbReference>
<dbReference type="HOGENOM" id="CLU_1904365_0_0_10"/>
<feature type="transmembrane region" description="Helical" evidence="1">
    <location>
        <begin position="82"/>
        <end position="104"/>
    </location>
</feature>
<keyword evidence="1" id="KW-0812">Transmembrane</keyword>
<dbReference type="OrthoDB" id="9968392at2"/>
<dbReference type="EMBL" id="CM001403">
    <property type="protein sequence ID" value="EHQ29806.1"/>
    <property type="molecule type" value="Genomic_DNA"/>
</dbReference>
<sequence>MVDSNLHIDVNNDVIQHSIIYKNIKQEFILTNMDKVELLLIAHHNVIKRKIDWLAPLGIFITLLATLATAEFTKTGFGIEPIIWKSLFLFACISSFALTVYFAYGAIKDWNKGTVEEFIRKLKIEDADKQPSN</sequence>
<keyword evidence="1" id="KW-0472">Membrane</keyword>
<protein>
    <submittedName>
        <fullName evidence="2">Uncharacterized protein</fullName>
    </submittedName>
</protein>
<name>H1Y5N0_9SPHI</name>
<feature type="transmembrane region" description="Helical" evidence="1">
    <location>
        <begin position="53"/>
        <end position="70"/>
    </location>
</feature>
<accession>H1Y5N0</accession>
<organism evidence="2 3">
    <name type="scientific">Mucilaginibacter paludis DSM 18603</name>
    <dbReference type="NCBI Taxonomy" id="714943"/>
    <lineage>
        <taxon>Bacteria</taxon>
        <taxon>Pseudomonadati</taxon>
        <taxon>Bacteroidota</taxon>
        <taxon>Sphingobacteriia</taxon>
        <taxon>Sphingobacteriales</taxon>
        <taxon>Sphingobacteriaceae</taxon>
        <taxon>Mucilaginibacter</taxon>
    </lineage>
</organism>
<keyword evidence="3" id="KW-1185">Reference proteome</keyword>
<evidence type="ECO:0000313" key="3">
    <source>
        <dbReference type="Proteomes" id="UP000002774"/>
    </source>
</evidence>
<gene>
    <name evidence="2" type="ORF">Mucpa_5738</name>
</gene>
<evidence type="ECO:0000256" key="1">
    <source>
        <dbReference type="SAM" id="Phobius"/>
    </source>
</evidence>
<evidence type="ECO:0000313" key="2">
    <source>
        <dbReference type="EMBL" id="EHQ29806.1"/>
    </source>
</evidence>
<reference evidence="2" key="1">
    <citation type="submission" date="2011-09" db="EMBL/GenBank/DDBJ databases">
        <title>The permanent draft genome of Mucilaginibacter paludis DSM 18603.</title>
        <authorList>
            <consortium name="US DOE Joint Genome Institute (JGI-PGF)"/>
            <person name="Lucas S."/>
            <person name="Han J."/>
            <person name="Lapidus A."/>
            <person name="Bruce D."/>
            <person name="Goodwin L."/>
            <person name="Pitluck S."/>
            <person name="Peters L."/>
            <person name="Kyrpides N."/>
            <person name="Mavromatis K."/>
            <person name="Ivanova N."/>
            <person name="Mikhailova N."/>
            <person name="Held B."/>
            <person name="Detter J.C."/>
            <person name="Tapia R."/>
            <person name="Han C."/>
            <person name="Land M."/>
            <person name="Hauser L."/>
            <person name="Markowitz V."/>
            <person name="Cheng J.-F."/>
            <person name="Hugenholtz P."/>
            <person name="Woyke T."/>
            <person name="Wu D."/>
            <person name="Tindall B."/>
            <person name="Brambilla E."/>
            <person name="Klenk H.-P."/>
            <person name="Eisen J.A."/>
        </authorList>
    </citation>
    <scope>NUCLEOTIDE SEQUENCE [LARGE SCALE GENOMIC DNA]</scope>
    <source>
        <strain evidence="2">DSM 18603</strain>
    </source>
</reference>
<dbReference type="Proteomes" id="UP000002774">
    <property type="component" value="Chromosome"/>
</dbReference>
<dbReference type="RefSeq" id="WP_008511206.1">
    <property type="nucleotide sequence ID" value="NZ_CM001403.1"/>
</dbReference>